<dbReference type="AlphaFoldDB" id="A0A1W6YRX9"/>
<reference evidence="3 4" key="1">
    <citation type="submission" date="2017-05" db="EMBL/GenBank/DDBJ databases">
        <title>Complete and WGS of Bordetella genogroups.</title>
        <authorList>
            <person name="Spilker T."/>
            <person name="LiPuma J."/>
        </authorList>
    </citation>
    <scope>NUCLEOTIDE SEQUENCE [LARGE SCALE GENOMIC DNA]</scope>
    <source>
        <strain evidence="3 4">AU19157</strain>
    </source>
</reference>
<dbReference type="SUPFAM" id="SSF52402">
    <property type="entry name" value="Adenine nucleotide alpha hydrolases-like"/>
    <property type="match status" value="2"/>
</dbReference>
<feature type="domain" description="UspA" evidence="2">
    <location>
        <begin position="157"/>
        <end position="288"/>
    </location>
</feature>
<dbReference type="InterPro" id="IPR014729">
    <property type="entry name" value="Rossmann-like_a/b/a_fold"/>
</dbReference>
<evidence type="ECO:0000259" key="2">
    <source>
        <dbReference type="Pfam" id="PF00582"/>
    </source>
</evidence>
<name>A0A1W6YRX9_9BORD</name>
<dbReference type="CDD" id="cd00293">
    <property type="entry name" value="USP-like"/>
    <property type="match status" value="2"/>
</dbReference>
<evidence type="ECO:0000256" key="1">
    <source>
        <dbReference type="ARBA" id="ARBA00008791"/>
    </source>
</evidence>
<dbReference type="Gene3D" id="3.40.50.620">
    <property type="entry name" value="HUPs"/>
    <property type="match status" value="2"/>
</dbReference>
<gene>
    <name evidence="3" type="ORF">CAL12_25345</name>
</gene>
<dbReference type="KEGG" id="bgv:CAL12_25345"/>
<proteinExistence type="inferred from homology"/>
<keyword evidence="4" id="KW-1185">Reference proteome</keyword>
<dbReference type="PRINTS" id="PR01438">
    <property type="entry name" value="UNVRSLSTRESS"/>
</dbReference>
<dbReference type="RefSeq" id="WP_086067129.1">
    <property type="nucleotide sequence ID" value="NZ_CP021108.1"/>
</dbReference>
<evidence type="ECO:0000313" key="4">
    <source>
        <dbReference type="Proteomes" id="UP000194151"/>
    </source>
</evidence>
<dbReference type="InterPro" id="IPR006016">
    <property type="entry name" value="UspA"/>
</dbReference>
<comment type="similarity">
    <text evidence="1">Belongs to the universal stress protein A family.</text>
</comment>
<organism evidence="3 4">
    <name type="scientific">Bordetella genomosp. 8</name>
    <dbReference type="NCBI Taxonomy" id="1416806"/>
    <lineage>
        <taxon>Bacteria</taxon>
        <taxon>Pseudomonadati</taxon>
        <taxon>Pseudomonadota</taxon>
        <taxon>Betaproteobacteria</taxon>
        <taxon>Burkholderiales</taxon>
        <taxon>Alcaligenaceae</taxon>
        <taxon>Bordetella</taxon>
    </lineage>
</organism>
<protein>
    <recommendedName>
        <fullName evidence="2">UspA domain-containing protein</fullName>
    </recommendedName>
</protein>
<dbReference type="InterPro" id="IPR006015">
    <property type="entry name" value="Universal_stress_UspA"/>
</dbReference>
<dbReference type="Pfam" id="PF00582">
    <property type="entry name" value="Usp"/>
    <property type="match status" value="2"/>
</dbReference>
<sequence>MSTYAHSQPAAPILVATDLSAQGDRALDRAVALARTQGARLIAMHVMEPGMPAGAGGAPAWHRLSEDHRAWARYRLRLDLDAAGIDCDIRVESGDAAEQILAAAQASACGLVVTGVGRNESLGKLLLGSTVRKLVRQSAAPVLVVKNRPHGPYPKGIVATDFSPESGHALRLAAGLLPGTALTLFHACDTVLGMPGDAAHAPEALQRDLDNEMRRFLEAQGDLPPGVPADTVVQYGEPETVLSEYVFQQRCDLVIAGAQRMKGIMGAMVGSVAERLLESLPSDVMLVRGQPTP</sequence>
<evidence type="ECO:0000313" key="3">
    <source>
        <dbReference type="EMBL" id="ARP83807.1"/>
    </source>
</evidence>
<dbReference type="STRING" id="1416806.CAL12_25345"/>
<dbReference type="OrthoDB" id="9792500at2"/>
<feature type="domain" description="UspA" evidence="2">
    <location>
        <begin position="12"/>
        <end position="146"/>
    </location>
</feature>
<accession>A0A1W6YRX9</accession>
<dbReference type="PANTHER" id="PTHR46268:SF15">
    <property type="entry name" value="UNIVERSAL STRESS PROTEIN HP_0031"/>
    <property type="match status" value="1"/>
</dbReference>
<dbReference type="PANTHER" id="PTHR46268">
    <property type="entry name" value="STRESS RESPONSE PROTEIN NHAX"/>
    <property type="match status" value="1"/>
</dbReference>
<dbReference type="Proteomes" id="UP000194151">
    <property type="component" value="Chromosome"/>
</dbReference>
<dbReference type="EMBL" id="CP021108">
    <property type="protein sequence ID" value="ARP83807.1"/>
    <property type="molecule type" value="Genomic_DNA"/>
</dbReference>